<evidence type="ECO:0000259" key="8">
    <source>
        <dbReference type="Pfam" id="PF07687"/>
    </source>
</evidence>
<evidence type="ECO:0000256" key="7">
    <source>
        <dbReference type="PIRSR" id="PIRSR001235-1"/>
    </source>
</evidence>
<feature type="domain" description="Peptidase M20 dimerisation" evidence="8">
    <location>
        <begin position="199"/>
        <end position="297"/>
    </location>
</feature>
<dbReference type="InterPro" id="IPR011650">
    <property type="entry name" value="Peptidase_M20_dimer"/>
</dbReference>
<dbReference type="CDD" id="cd03884">
    <property type="entry name" value="M20_bAS"/>
    <property type="match status" value="1"/>
</dbReference>
<proteinExistence type="inferred from homology"/>
<dbReference type="InterPro" id="IPR002933">
    <property type="entry name" value="Peptidase_M20"/>
</dbReference>
<dbReference type="PANTHER" id="PTHR32494">
    <property type="entry name" value="ALLANTOATE DEIMINASE-RELATED"/>
    <property type="match status" value="1"/>
</dbReference>
<feature type="binding site" evidence="7">
    <location>
        <position position="371"/>
    </location>
    <ligand>
        <name>Zn(2+)</name>
        <dbReference type="ChEBI" id="CHEBI:29105"/>
        <label>2</label>
    </ligand>
</feature>
<keyword evidence="4 7" id="KW-0479">Metal-binding</keyword>
<gene>
    <name evidence="9" type="ORF">SAMN04488042_11040</name>
</gene>
<comment type="similarity">
    <text evidence="2">Belongs to the peptidase M20 family.</text>
</comment>
<dbReference type="RefSeq" id="WP_093095956.1">
    <property type="nucleotide sequence ID" value="NZ_FOTQ01000010.1"/>
</dbReference>
<evidence type="ECO:0000313" key="10">
    <source>
        <dbReference type="Proteomes" id="UP000199144"/>
    </source>
</evidence>
<keyword evidence="7" id="KW-0862">Zinc</keyword>
<dbReference type="Gene3D" id="3.30.70.360">
    <property type="match status" value="1"/>
</dbReference>
<comment type="subunit">
    <text evidence="3">Homodimer.</text>
</comment>
<dbReference type="GO" id="GO:0046872">
    <property type="term" value="F:metal ion binding"/>
    <property type="evidence" value="ECO:0007669"/>
    <property type="project" value="UniProtKB-KW"/>
</dbReference>
<dbReference type="SUPFAM" id="SSF55031">
    <property type="entry name" value="Bacterial exopeptidase dimerisation domain"/>
    <property type="match status" value="1"/>
</dbReference>
<evidence type="ECO:0000256" key="4">
    <source>
        <dbReference type="ARBA" id="ARBA00022723"/>
    </source>
</evidence>
<comment type="cofactor">
    <cofactor evidence="1">
        <name>Mn(2+)</name>
        <dbReference type="ChEBI" id="CHEBI:29035"/>
    </cofactor>
</comment>
<comment type="cofactor">
    <cofactor evidence="7">
        <name>Zn(2+)</name>
        <dbReference type="ChEBI" id="CHEBI:29105"/>
    </cofactor>
    <text evidence="7">Binds 2 Zn(2+) ions per subunit.</text>
</comment>
<evidence type="ECO:0000256" key="6">
    <source>
        <dbReference type="ARBA" id="ARBA00023211"/>
    </source>
</evidence>
<dbReference type="InterPro" id="IPR010158">
    <property type="entry name" value="Amidase_Cbmase"/>
</dbReference>
<evidence type="ECO:0000256" key="2">
    <source>
        <dbReference type="ARBA" id="ARBA00006153"/>
    </source>
</evidence>
<name>A0A1I4S7Q3_9RHOB</name>
<feature type="binding site" evidence="7">
    <location>
        <position position="86"/>
    </location>
    <ligand>
        <name>Zn(2+)</name>
        <dbReference type="ChEBI" id="CHEBI:29105"/>
        <label>2</label>
    </ligand>
</feature>
<accession>A0A1I4S7Q3</accession>
<dbReference type="Pfam" id="PF07687">
    <property type="entry name" value="M20_dimer"/>
    <property type="match status" value="1"/>
</dbReference>
<dbReference type="Gene3D" id="3.40.630.10">
    <property type="entry name" value="Zn peptidases"/>
    <property type="match status" value="1"/>
</dbReference>
<organism evidence="9 10">
    <name type="scientific">Shimia aestuarii</name>
    <dbReference type="NCBI Taxonomy" id="254406"/>
    <lineage>
        <taxon>Bacteria</taxon>
        <taxon>Pseudomonadati</taxon>
        <taxon>Pseudomonadota</taxon>
        <taxon>Alphaproteobacteria</taxon>
        <taxon>Rhodobacterales</taxon>
        <taxon>Roseobacteraceae</taxon>
    </lineage>
</organism>
<dbReference type="Proteomes" id="UP000199144">
    <property type="component" value="Unassembled WGS sequence"/>
</dbReference>
<dbReference type="SUPFAM" id="SSF53187">
    <property type="entry name" value="Zn-dependent exopeptidases"/>
    <property type="match status" value="1"/>
</dbReference>
<dbReference type="GO" id="GO:0016813">
    <property type="term" value="F:hydrolase activity, acting on carbon-nitrogen (but not peptide) bonds, in linear amidines"/>
    <property type="evidence" value="ECO:0007669"/>
    <property type="project" value="InterPro"/>
</dbReference>
<keyword evidence="5 9" id="KW-0378">Hydrolase</keyword>
<feature type="binding site" evidence="7">
    <location>
        <position position="86"/>
    </location>
    <ligand>
        <name>Zn(2+)</name>
        <dbReference type="ChEBI" id="CHEBI:29105"/>
        <label>1</label>
    </ligand>
</feature>
<dbReference type="AlphaFoldDB" id="A0A1I4S7Q3"/>
<dbReference type="OrthoDB" id="9808195at2"/>
<evidence type="ECO:0000256" key="5">
    <source>
        <dbReference type="ARBA" id="ARBA00022801"/>
    </source>
</evidence>
<feature type="binding site" evidence="7">
    <location>
        <position position="118"/>
    </location>
    <ligand>
        <name>Zn(2+)</name>
        <dbReference type="ChEBI" id="CHEBI:29105"/>
        <label>2</label>
    </ligand>
</feature>
<dbReference type="NCBIfam" id="TIGR01879">
    <property type="entry name" value="hydantase"/>
    <property type="match status" value="1"/>
</dbReference>
<keyword evidence="10" id="KW-1185">Reference proteome</keyword>
<dbReference type="InterPro" id="IPR036264">
    <property type="entry name" value="Bact_exopeptidase_dim_dom"/>
</dbReference>
<feature type="binding site" evidence="7">
    <location>
        <position position="75"/>
    </location>
    <ligand>
        <name>Zn(2+)</name>
        <dbReference type="ChEBI" id="CHEBI:29105"/>
        <label>1</label>
    </ligand>
</feature>
<evidence type="ECO:0000313" key="9">
    <source>
        <dbReference type="EMBL" id="SFM60532.1"/>
    </source>
</evidence>
<keyword evidence="6" id="KW-0464">Manganese</keyword>
<dbReference type="PIRSF" id="PIRSF001235">
    <property type="entry name" value="Amidase_carbamoylase"/>
    <property type="match status" value="1"/>
</dbReference>
<dbReference type="NCBIfam" id="NF009529">
    <property type="entry name" value="PRK12893.1-2"/>
    <property type="match status" value="1"/>
</dbReference>
<sequence>MINPDRFLADLHKLRSFGASGVGKGVVRPAYSEADIAAREWLMAQMADAGLKVHVDPVGSVWGLAEGPSLLLGSHSDSQPEGGWLDGALGVIAALEIARAAQEAGGPAVSVVSFQDEEGRFGVTTGSTVWSGAVSLEVAEGFTDRDGVTFAEARAKMAHLAGTWVDPAQFTGFIEMHIEQGPWLDQAGESVGVVTDIVGIRDMRITLTGEQNHAGTTPMHLRKDAFQALSEFNTRLNAAFEEVVTPSTVWTIGHVNLHPNASSIVPGQVTFSMQWRDSSTTRLAEMEAIIRETVATVADTRGLELAYGDLLGLEPVRMDARLRGALAESAEAQAPGAWREMPSGALHDATNVSKYMPVAMLFVPSIGGISHAFDEDTNEADLVKGLDVLAGAVARLTN</sequence>
<dbReference type="PANTHER" id="PTHR32494:SF19">
    <property type="entry name" value="ALLANTOATE DEIMINASE-RELATED"/>
    <property type="match status" value="1"/>
</dbReference>
<feature type="binding site" evidence="7">
    <location>
        <position position="177"/>
    </location>
    <ligand>
        <name>Zn(2+)</name>
        <dbReference type="ChEBI" id="CHEBI:29105"/>
        <label>1</label>
    </ligand>
</feature>
<evidence type="ECO:0000256" key="1">
    <source>
        <dbReference type="ARBA" id="ARBA00001936"/>
    </source>
</evidence>
<dbReference type="EMBL" id="FOTQ01000010">
    <property type="protein sequence ID" value="SFM60532.1"/>
    <property type="molecule type" value="Genomic_DNA"/>
</dbReference>
<protein>
    <submittedName>
        <fullName evidence="9">N-carbamoyl-L-amino-acid hydrolase</fullName>
    </submittedName>
</protein>
<dbReference type="STRING" id="254406.SAMN04488042_11040"/>
<evidence type="ECO:0000256" key="3">
    <source>
        <dbReference type="ARBA" id="ARBA00011738"/>
    </source>
</evidence>
<dbReference type="Pfam" id="PF01546">
    <property type="entry name" value="Peptidase_M20"/>
    <property type="match status" value="1"/>
</dbReference>
<reference evidence="9 10" key="1">
    <citation type="submission" date="2016-10" db="EMBL/GenBank/DDBJ databases">
        <authorList>
            <person name="de Groot N.N."/>
        </authorList>
    </citation>
    <scope>NUCLEOTIDE SEQUENCE [LARGE SCALE GENOMIC DNA]</scope>
    <source>
        <strain evidence="9 10">DSM 15283</strain>
    </source>
</reference>